<gene>
    <name evidence="1" type="ORF">ILYODFUR_032151</name>
</gene>
<reference evidence="1 2" key="1">
    <citation type="submission" date="2021-06" db="EMBL/GenBank/DDBJ databases">
        <authorList>
            <person name="Palmer J.M."/>
        </authorList>
    </citation>
    <scope>NUCLEOTIDE SEQUENCE [LARGE SCALE GENOMIC DNA]</scope>
    <source>
        <strain evidence="2">if_2019</strain>
        <tissue evidence="1">Muscle</tissue>
    </source>
</reference>
<proteinExistence type="predicted"/>
<dbReference type="EMBL" id="JAHRIQ010005146">
    <property type="protein sequence ID" value="MEQ2222987.1"/>
    <property type="molecule type" value="Genomic_DNA"/>
</dbReference>
<sequence length="140" mass="16145">MVTLCKNNASTRPRVTLRFTQKNQVFYGARVEPEFVLWNLFFVGGNTRHRFKITFGNRNRLQPTGGKGCLFHCQPLRETLVNAKAVGTNYRSARADRNNHAVTPTATVCIQMIYPQRRWKSNIMIRICRSAMKVLWTPAD</sequence>
<name>A0ABV0SSM2_9TELE</name>
<dbReference type="Proteomes" id="UP001482620">
    <property type="component" value="Unassembled WGS sequence"/>
</dbReference>
<evidence type="ECO:0000313" key="1">
    <source>
        <dbReference type="EMBL" id="MEQ2222987.1"/>
    </source>
</evidence>
<protein>
    <submittedName>
        <fullName evidence="1">Uncharacterized protein</fullName>
    </submittedName>
</protein>
<keyword evidence="2" id="KW-1185">Reference proteome</keyword>
<comment type="caution">
    <text evidence="1">The sequence shown here is derived from an EMBL/GenBank/DDBJ whole genome shotgun (WGS) entry which is preliminary data.</text>
</comment>
<organism evidence="1 2">
    <name type="scientific">Ilyodon furcidens</name>
    <name type="common">goldbreast splitfin</name>
    <dbReference type="NCBI Taxonomy" id="33524"/>
    <lineage>
        <taxon>Eukaryota</taxon>
        <taxon>Metazoa</taxon>
        <taxon>Chordata</taxon>
        <taxon>Craniata</taxon>
        <taxon>Vertebrata</taxon>
        <taxon>Euteleostomi</taxon>
        <taxon>Actinopterygii</taxon>
        <taxon>Neopterygii</taxon>
        <taxon>Teleostei</taxon>
        <taxon>Neoteleostei</taxon>
        <taxon>Acanthomorphata</taxon>
        <taxon>Ovalentaria</taxon>
        <taxon>Atherinomorphae</taxon>
        <taxon>Cyprinodontiformes</taxon>
        <taxon>Goodeidae</taxon>
        <taxon>Ilyodon</taxon>
    </lineage>
</organism>
<evidence type="ECO:0000313" key="2">
    <source>
        <dbReference type="Proteomes" id="UP001482620"/>
    </source>
</evidence>
<accession>A0ABV0SSM2</accession>